<keyword evidence="1" id="KW-1133">Transmembrane helix</keyword>
<evidence type="ECO:0000313" key="3">
    <source>
        <dbReference type="EMBL" id="KAH6887024.1"/>
    </source>
</evidence>
<protein>
    <recommendedName>
        <fullName evidence="2">DUF6594 domain-containing protein</fullName>
    </recommendedName>
</protein>
<dbReference type="InterPro" id="IPR012337">
    <property type="entry name" value="RNaseH-like_sf"/>
</dbReference>
<dbReference type="Proteomes" id="UP000777438">
    <property type="component" value="Unassembled WGS sequence"/>
</dbReference>
<evidence type="ECO:0000256" key="1">
    <source>
        <dbReference type="SAM" id="Phobius"/>
    </source>
</evidence>
<dbReference type="EMBL" id="JAGPYM010000015">
    <property type="protein sequence ID" value="KAH6887024.1"/>
    <property type="molecule type" value="Genomic_DNA"/>
</dbReference>
<dbReference type="OrthoDB" id="4669781at2759"/>
<dbReference type="PANTHER" id="PTHR34502">
    <property type="entry name" value="DUF6594 DOMAIN-CONTAINING PROTEIN-RELATED"/>
    <property type="match status" value="1"/>
</dbReference>
<dbReference type="InterPro" id="IPR046529">
    <property type="entry name" value="DUF6594"/>
</dbReference>
<name>A0A9P9AR20_9HYPO</name>
<dbReference type="Pfam" id="PF20237">
    <property type="entry name" value="DUF6594"/>
    <property type="match status" value="1"/>
</dbReference>
<feature type="transmembrane region" description="Helical" evidence="1">
    <location>
        <begin position="298"/>
        <end position="318"/>
    </location>
</feature>
<keyword evidence="1" id="KW-0812">Transmembrane</keyword>
<dbReference type="AlphaFoldDB" id="A0A9P9AR20"/>
<gene>
    <name evidence="3" type="ORF">B0T10DRAFT_607821</name>
</gene>
<comment type="caution">
    <text evidence="3">The sequence shown here is derived from an EMBL/GenBank/DDBJ whole genome shotgun (WGS) entry which is preliminary data.</text>
</comment>
<dbReference type="PANTHER" id="PTHR34502:SF5">
    <property type="entry name" value="DUF6594 DOMAIN-CONTAINING PROTEIN"/>
    <property type="match status" value="1"/>
</dbReference>
<organism evidence="3 4">
    <name type="scientific">Thelonectria olida</name>
    <dbReference type="NCBI Taxonomy" id="1576542"/>
    <lineage>
        <taxon>Eukaryota</taxon>
        <taxon>Fungi</taxon>
        <taxon>Dikarya</taxon>
        <taxon>Ascomycota</taxon>
        <taxon>Pezizomycotina</taxon>
        <taxon>Sordariomycetes</taxon>
        <taxon>Hypocreomycetidae</taxon>
        <taxon>Hypocreales</taxon>
        <taxon>Nectriaceae</taxon>
        <taxon>Thelonectria</taxon>
    </lineage>
</organism>
<feature type="transmembrane region" description="Helical" evidence="1">
    <location>
        <begin position="350"/>
        <end position="369"/>
    </location>
</feature>
<keyword evidence="1" id="KW-0472">Membrane</keyword>
<evidence type="ECO:0000313" key="4">
    <source>
        <dbReference type="Proteomes" id="UP000777438"/>
    </source>
</evidence>
<accession>A0A9P9AR20</accession>
<sequence>MATYKQLQRDPASRDLFNKRITTIQGLRNALEDSAFLAIDTEHVAITSEKDRILHQVGLAYLQTLIQQDSPQSDITSLSTSQPYLQKFYIKNQIQALTLNLNISKEKQDDLIRLKGSRGLPTRRTHRFGIEQQIDFENLEAAIVDFIHSCSNKTNLVMIGFEMAAEWTYLSRNFPQAIAFFSAWVDLRDIAKDVTSSVGVIPGLVSLLKIFGYHWKDIQPGKEKPSDGIADNAGDDAVATCALANALLLSENQEKLRFRQECGQIACIFTRKKGYRFSEIRDPFTATIHSRLTKASNLIAIIVSSTLPVLTIFVLNTLKSTTIRLGLTVLFTALFSILLAFFSLAKRAEIFAATATFAAVEVVFIGSALSS</sequence>
<reference evidence="3 4" key="1">
    <citation type="journal article" date="2021" name="Nat. Commun.">
        <title>Genetic determinants of endophytism in the Arabidopsis root mycobiome.</title>
        <authorList>
            <person name="Mesny F."/>
            <person name="Miyauchi S."/>
            <person name="Thiergart T."/>
            <person name="Pickel B."/>
            <person name="Atanasova L."/>
            <person name="Karlsson M."/>
            <person name="Huettel B."/>
            <person name="Barry K.W."/>
            <person name="Haridas S."/>
            <person name="Chen C."/>
            <person name="Bauer D."/>
            <person name="Andreopoulos W."/>
            <person name="Pangilinan J."/>
            <person name="LaButti K."/>
            <person name="Riley R."/>
            <person name="Lipzen A."/>
            <person name="Clum A."/>
            <person name="Drula E."/>
            <person name="Henrissat B."/>
            <person name="Kohler A."/>
            <person name="Grigoriev I.V."/>
            <person name="Martin F.M."/>
            <person name="Hacquard S."/>
        </authorList>
    </citation>
    <scope>NUCLEOTIDE SEQUENCE [LARGE SCALE GENOMIC DNA]</scope>
    <source>
        <strain evidence="3 4">MPI-CAGE-CH-0241</strain>
    </source>
</reference>
<evidence type="ECO:0000259" key="2">
    <source>
        <dbReference type="Pfam" id="PF20237"/>
    </source>
</evidence>
<dbReference type="SUPFAM" id="SSF53098">
    <property type="entry name" value="Ribonuclease H-like"/>
    <property type="match status" value="1"/>
</dbReference>
<feature type="transmembrane region" description="Helical" evidence="1">
    <location>
        <begin position="325"/>
        <end position="344"/>
    </location>
</feature>
<feature type="domain" description="DUF6594" evidence="2">
    <location>
        <begin position="287"/>
        <end position="362"/>
    </location>
</feature>
<proteinExistence type="predicted"/>
<keyword evidence="4" id="KW-1185">Reference proteome</keyword>